<evidence type="ECO:0000313" key="7">
    <source>
        <dbReference type="Ensembl" id="ENSCINP00000033800.1"/>
    </source>
</evidence>
<evidence type="ECO:0000256" key="2">
    <source>
        <dbReference type="ARBA" id="ARBA00023136"/>
    </source>
</evidence>
<evidence type="ECO:0000256" key="3">
    <source>
        <dbReference type="ARBA" id="ARBA00023157"/>
    </source>
</evidence>
<keyword evidence="5" id="KW-0393">Immunoglobulin domain</keyword>
<evidence type="ECO:0000256" key="4">
    <source>
        <dbReference type="ARBA" id="ARBA00023180"/>
    </source>
</evidence>
<evidence type="ECO:0000259" key="6">
    <source>
        <dbReference type="PROSITE" id="PS50835"/>
    </source>
</evidence>
<reference evidence="7" key="3">
    <citation type="submission" date="2025-08" db="UniProtKB">
        <authorList>
            <consortium name="Ensembl"/>
        </authorList>
    </citation>
    <scope>IDENTIFICATION</scope>
</reference>
<dbReference type="Ensembl" id="ENSCINT00000032232.1">
    <property type="protein sequence ID" value="ENSCINP00000033800.1"/>
    <property type="gene ID" value="ENSCING00000021704.1"/>
</dbReference>
<feature type="domain" description="Ig-like" evidence="6">
    <location>
        <begin position="207"/>
        <end position="287"/>
    </location>
</feature>
<evidence type="ECO:0000256" key="1">
    <source>
        <dbReference type="ARBA" id="ARBA00004479"/>
    </source>
</evidence>
<feature type="domain" description="Ig-like" evidence="6">
    <location>
        <begin position="104"/>
        <end position="203"/>
    </location>
</feature>
<dbReference type="Pfam" id="PF07679">
    <property type="entry name" value="I-set"/>
    <property type="match status" value="1"/>
</dbReference>
<dbReference type="Pfam" id="PF08205">
    <property type="entry name" value="C2-set_2"/>
    <property type="match status" value="1"/>
</dbReference>
<dbReference type="HOGENOM" id="CLU_013520_2_2_1"/>
<dbReference type="SMART" id="SM00408">
    <property type="entry name" value="IGc2"/>
    <property type="match status" value="4"/>
</dbReference>
<dbReference type="FunCoup" id="H2XVW6">
    <property type="interactions" value="3"/>
</dbReference>
<accession>H2XVW6</accession>
<evidence type="ECO:0000313" key="8">
    <source>
        <dbReference type="Proteomes" id="UP000008144"/>
    </source>
</evidence>
<dbReference type="Proteomes" id="UP000008144">
    <property type="component" value="Chromosome 10"/>
</dbReference>
<dbReference type="GO" id="GO:0050839">
    <property type="term" value="F:cell adhesion molecule binding"/>
    <property type="evidence" value="ECO:0000318"/>
    <property type="project" value="GO_Central"/>
</dbReference>
<keyword evidence="3" id="KW-1015">Disulfide bond</keyword>
<dbReference type="EMBL" id="EAAA01000618">
    <property type="status" value="NOT_ANNOTATED_CDS"/>
    <property type="molecule type" value="Genomic_DNA"/>
</dbReference>
<dbReference type="GO" id="GO:0005911">
    <property type="term" value="C:cell-cell junction"/>
    <property type="evidence" value="ECO:0000318"/>
    <property type="project" value="GO_Central"/>
</dbReference>
<dbReference type="InParanoid" id="H2XVW6"/>
<dbReference type="GeneTree" id="ENSGT00940000168476"/>
<proteinExistence type="predicted"/>
<dbReference type="InterPro" id="IPR003598">
    <property type="entry name" value="Ig_sub2"/>
</dbReference>
<dbReference type="AlphaFoldDB" id="H2XVW6"/>
<name>H2XVW6_CIOIN</name>
<dbReference type="PANTHER" id="PTHR11640:SF31">
    <property type="entry name" value="IRREGULAR CHIASM C-ROUGHEST PROTEIN-RELATED"/>
    <property type="match status" value="1"/>
</dbReference>
<dbReference type="SMART" id="SM00409">
    <property type="entry name" value="IG"/>
    <property type="match status" value="4"/>
</dbReference>
<dbReference type="InterPro" id="IPR003599">
    <property type="entry name" value="Ig_sub"/>
</dbReference>
<reference evidence="7" key="4">
    <citation type="submission" date="2025-09" db="UniProtKB">
        <authorList>
            <consortium name="Ensembl"/>
        </authorList>
    </citation>
    <scope>IDENTIFICATION</scope>
</reference>
<dbReference type="Pfam" id="PF13927">
    <property type="entry name" value="Ig_3"/>
    <property type="match status" value="1"/>
</dbReference>
<dbReference type="Gene3D" id="2.60.40.10">
    <property type="entry name" value="Immunoglobulins"/>
    <property type="match status" value="5"/>
</dbReference>
<dbReference type="PANTHER" id="PTHR11640">
    <property type="entry name" value="NEPHRIN"/>
    <property type="match status" value="1"/>
</dbReference>
<dbReference type="GO" id="GO:0098609">
    <property type="term" value="P:cell-cell adhesion"/>
    <property type="evidence" value="ECO:0000318"/>
    <property type="project" value="GO_Central"/>
</dbReference>
<feature type="domain" description="Ig-like" evidence="6">
    <location>
        <begin position="378"/>
        <end position="481"/>
    </location>
</feature>
<dbReference type="InterPro" id="IPR013162">
    <property type="entry name" value="CD80_C2-set"/>
</dbReference>
<dbReference type="SUPFAM" id="SSF48726">
    <property type="entry name" value="Immunoglobulin"/>
    <property type="match status" value="5"/>
</dbReference>
<dbReference type="InterPro" id="IPR013783">
    <property type="entry name" value="Ig-like_fold"/>
</dbReference>
<organism evidence="7 8">
    <name type="scientific">Ciona intestinalis</name>
    <name type="common">Transparent sea squirt</name>
    <name type="synonym">Ascidia intestinalis</name>
    <dbReference type="NCBI Taxonomy" id="7719"/>
    <lineage>
        <taxon>Eukaryota</taxon>
        <taxon>Metazoa</taxon>
        <taxon>Chordata</taxon>
        <taxon>Tunicata</taxon>
        <taxon>Ascidiacea</taxon>
        <taxon>Phlebobranchia</taxon>
        <taxon>Cionidae</taxon>
        <taxon>Ciona</taxon>
    </lineage>
</organism>
<dbReference type="Pfam" id="PF13895">
    <property type="entry name" value="Ig_2"/>
    <property type="match status" value="1"/>
</dbReference>
<dbReference type="STRING" id="7719.ENSCINP00000033800"/>
<dbReference type="CDD" id="cd00096">
    <property type="entry name" value="Ig"/>
    <property type="match status" value="1"/>
</dbReference>
<dbReference type="SMR" id="H2XVW6"/>
<comment type="subcellular location">
    <subcellularLocation>
        <location evidence="1">Membrane</location>
        <topology evidence="1">Single-pass type I membrane protein</topology>
    </subcellularLocation>
</comment>
<dbReference type="InterPro" id="IPR013098">
    <property type="entry name" value="Ig_I-set"/>
</dbReference>
<dbReference type="InterPro" id="IPR036179">
    <property type="entry name" value="Ig-like_dom_sf"/>
</dbReference>
<dbReference type="GO" id="GO:0005886">
    <property type="term" value="C:plasma membrane"/>
    <property type="evidence" value="ECO:0000318"/>
    <property type="project" value="GO_Central"/>
</dbReference>
<dbReference type="InterPro" id="IPR051275">
    <property type="entry name" value="Cell_adhesion_signaling"/>
</dbReference>
<evidence type="ECO:0000256" key="5">
    <source>
        <dbReference type="ARBA" id="ARBA00023319"/>
    </source>
</evidence>
<keyword evidence="2" id="KW-0472">Membrane</keyword>
<dbReference type="OMA" id="DTGQFNL"/>
<protein>
    <recommendedName>
        <fullName evidence="6">Ig-like domain-containing protein</fullName>
    </recommendedName>
</protein>
<sequence>EDPSDVTVRQGDDVTLRCVVEMLASDEERPVLWMKDGFALGYERDLPNWERYSMVGDVSIGEYNLLIRNVSAMEDECGYQCQVTKHRLGSKTARVTVQVPPTGPEIDSLVDMRMNVIANRENEISCRAFGGKPAAQLHWYRNGIEITDDVTNGITGPVAMVFNTTSTLRITPRPDDVDATYACVMTSDVLPADEAGRKMMRLNILEPPVVTATLPDAVHEHDIVTAECLAEADPPVTSYKWYINGELQSGETLQKFHLGTVDKASHRTTISCVATNEAGDSDRSDVALEVLYAPVFINGTDEITSEVGGNVTLRCEWESNPAPSVRWLRNGEVVGSGQQLQLYHVTQSDSGSYTCYADAENVSVGDAKMTSRLTVRGPPIFDSSDTQYVSMGEEGVVNCALWSRPGMQTVKWTWSGNASVTSHGTVASDVTTNDVKYRGIFQTGDTFARLSIAKMRKEDLVSYTCTATNSYGESALLITLEEGLNISPGN</sequence>
<keyword evidence="4" id="KW-0325">Glycoprotein</keyword>
<keyword evidence="8" id="KW-1185">Reference proteome</keyword>
<reference evidence="7" key="2">
    <citation type="journal article" date="2008" name="Genome Biol.">
        <title>Improved genome assembly and evidence-based global gene model set for the chordate Ciona intestinalis: new insight into intron and operon populations.</title>
        <authorList>
            <person name="Satou Y."/>
            <person name="Mineta K."/>
            <person name="Ogasawara M."/>
            <person name="Sasakura Y."/>
            <person name="Shoguchi E."/>
            <person name="Ueno K."/>
            <person name="Yamada L."/>
            <person name="Matsumoto J."/>
            <person name="Wasserscheid J."/>
            <person name="Dewar K."/>
            <person name="Wiley G.B."/>
            <person name="Macmil S.L."/>
            <person name="Roe B.A."/>
            <person name="Zeller R.W."/>
            <person name="Hastings K.E."/>
            <person name="Lemaire P."/>
            <person name="Lindquist E."/>
            <person name="Endo T."/>
            <person name="Hotta K."/>
            <person name="Inaba K."/>
        </authorList>
    </citation>
    <scope>NUCLEOTIDE SEQUENCE [LARGE SCALE GENOMIC DNA]</scope>
    <source>
        <strain evidence="7">wild type</strain>
    </source>
</reference>
<feature type="domain" description="Ig-like" evidence="6">
    <location>
        <begin position="1"/>
        <end position="98"/>
    </location>
</feature>
<reference evidence="8" key="1">
    <citation type="journal article" date="2002" name="Science">
        <title>The draft genome of Ciona intestinalis: insights into chordate and vertebrate origins.</title>
        <authorList>
            <person name="Dehal P."/>
            <person name="Satou Y."/>
            <person name="Campbell R.K."/>
            <person name="Chapman J."/>
            <person name="Degnan B."/>
            <person name="De Tomaso A."/>
            <person name="Davidson B."/>
            <person name="Di Gregorio A."/>
            <person name="Gelpke M."/>
            <person name="Goodstein D.M."/>
            <person name="Harafuji N."/>
            <person name="Hastings K.E."/>
            <person name="Ho I."/>
            <person name="Hotta K."/>
            <person name="Huang W."/>
            <person name="Kawashima T."/>
            <person name="Lemaire P."/>
            <person name="Martinez D."/>
            <person name="Meinertzhagen I.A."/>
            <person name="Necula S."/>
            <person name="Nonaka M."/>
            <person name="Putnam N."/>
            <person name="Rash S."/>
            <person name="Saiga H."/>
            <person name="Satake M."/>
            <person name="Terry A."/>
            <person name="Yamada L."/>
            <person name="Wang H.G."/>
            <person name="Awazu S."/>
            <person name="Azumi K."/>
            <person name="Boore J."/>
            <person name="Branno M."/>
            <person name="Chin-Bow S."/>
            <person name="DeSantis R."/>
            <person name="Doyle S."/>
            <person name="Francino P."/>
            <person name="Keys D.N."/>
            <person name="Haga S."/>
            <person name="Hayashi H."/>
            <person name="Hino K."/>
            <person name="Imai K.S."/>
            <person name="Inaba K."/>
            <person name="Kano S."/>
            <person name="Kobayashi K."/>
            <person name="Kobayashi M."/>
            <person name="Lee B.I."/>
            <person name="Makabe K.W."/>
            <person name="Manohar C."/>
            <person name="Matassi G."/>
            <person name="Medina M."/>
            <person name="Mochizuki Y."/>
            <person name="Mount S."/>
            <person name="Morishita T."/>
            <person name="Miura S."/>
            <person name="Nakayama A."/>
            <person name="Nishizaka S."/>
            <person name="Nomoto H."/>
            <person name="Ohta F."/>
            <person name="Oishi K."/>
            <person name="Rigoutsos I."/>
            <person name="Sano M."/>
            <person name="Sasaki A."/>
            <person name="Sasakura Y."/>
            <person name="Shoguchi E."/>
            <person name="Shin-i T."/>
            <person name="Spagnuolo A."/>
            <person name="Stainier D."/>
            <person name="Suzuki M.M."/>
            <person name="Tassy O."/>
            <person name="Takatori N."/>
            <person name="Tokuoka M."/>
            <person name="Yagi K."/>
            <person name="Yoshizaki F."/>
            <person name="Wada S."/>
            <person name="Zhang C."/>
            <person name="Hyatt P.D."/>
            <person name="Larimer F."/>
            <person name="Detter C."/>
            <person name="Doggett N."/>
            <person name="Glavina T."/>
            <person name="Hawkins T."/>
            <person name="Richardson P."/>
            <person name="Lucas S."/>
            <person name="Kohara Y."/>
            <person name="Levine M."/>
            <person name="Satoh N."/>
            <person name="Rokhsar D.S."/>
        </authorList>
    </citation>
    <scope>NUCLEOTIDE SEQUENCE [LARGE SCALE GENOMIC DNA]</scope>
</reference>
<dbReference type="InterPro" id="IPR007110">
    <property type="entry name" value="Ig-like_dom"/>
</dbReference>
<feature type="domain" description="Ig-like" evidence="6">
    <location>
        <begin position="294"/>
        <end position="374"/>
    </location>
</feature>
<dbReference type="PROSITE" id="PS50835">
    <property type="entry name" value="IG_LIKE"/>
    <property type="match status" value="5"/>
</dbReference>